<comment type="caution">
    <text evidence="2">The sequence shown here is derived from an EMBL/GenBank/DDBJ whole genome shotgun (WGS) entry which is preliminary data.</text>
</comment>
<dbReference type="GO" id="GO:0016020">
    <property type="term" value="C:membrane"/>
    <property type="evidence" value="ECO:0007669"/>
    <property type="project" value="TreeGrafter"/>
</dbReference>
<evidence type="ECO:0000313" key="3">
    <source>
        <dbReference type="Proteomes" id="UP001458880"/>
    </source>
</evidence>
<keyword evidence="3" id="KW-1185">Reference proteome</keyword>
<dbReference type="InterPro" id="IPR001251">
    <property type="entry name" value="CRAL-TRIO_dom"/>
</dbReference>
<evidence type="ECO:0000259" key="1">
    <source>
        <dbReference type="PROSITE" id="PS50191"/>
    </source>
</evidence>
<dbReference type="SMART" id="SM00516">
    <property type="entry name" value="SEC14"/>
    <property type="match status" value="1"/>
</dbReference>
<proteinExistence type="predicted"/>
<dbReference type="Proteomes" id="UP001458880">
    <property type="component" value="Unassembled WGS sequence"/>
</dbReference>
<dbReference type="EMBL" id="JASPKY010000038">
    <property type="protein sequence ID" value="KAK9746751.1"/>
    <property type="molecule type" value="Genomic_DNA"/>
</dbReference>
<dbReference type="Pfam" id="PF00650">
    <property type="entry name" value="CRAL_TRIO"/>
    <property type="match status" value="1"/>
</dbReference>
<feature type="domain" description="CRAL-TRIO" evidence="1">
    <location>
        <begin position="92"/>
        <end position="249"/>
    </location>
</feature>
<dbReference type="CDD" id="cd00170">
    <property type="entry name" value="SEC14"/>
    <property type="match status" value="1"/>
</dbReference>
<gene>
    <name evidence="2" type="ORF">QE152_g5939</name>
</gene>
<dbReference type="Gene3D" id="3.40.525.10">
    <property type="entry name" value="CRAL-TRIO lipid binding domain"/>
    <property type="match status" value="1"/>
</dbReference>
<protein>
    <submittedName>
        <fullName evidence="2">CRAL/TRIO domain</fullName>
    </submittedName>
</protein>
<dbReference type="AlphaFoldDB" id="A0AAW1MKL6"/>
<evidence type="ECO:0000313" key="2">
    <source>
        <dbReference type="EMBL" id="KAK9746751.1"/>
    </source>
</evidence>
<sequence>MAEFGTEEDDGKILKNFNIEEEKFDHYLELFSQWISSQKHLQQDFNETCRKKFLLWAKLDFEKAKIKFQKYCYNSIAFEEFVRYRIVTVEGDLKALKQFHHAPLLKLTQPGYRLWYLKIVDPNNFDPLAMERYITLACDYVIHKIGLVAGEVGIFDMGDTRPQHYAKMFTTTFLKAIKYNMMNLPFMVKNLYVINCHPFLEKGFGVLKTILPQKQADRIVILYNPDDLKKYIPSEFLPEDYGGKLSCLEDLQADWIKCLVDEREFLEKLGETRPTGSIPAEFQSAEDEFGVEGSFRKLNID</sequence>
<accession>A0AAW1MKL6</accession>
<dbReference type="SUPFAM" id="SSF52087">
    <property type="entry name" value="CRAL/TRIO domain"/>
    <property type="match status" value="1"/>
</dbReference>
<dbReference type="PANTHER" id="PTHR10174">
    <property type="entry name" value="ALPHA-TOCOPHEROL TRANSFER PROTEIN-RELATED"/>
    <property type="match status" value="1"/>
</dbReference>
<dbReference type="PANTHER" id="PTHR10174:SF224">
    <property type="entry name" value="RETINOL-BINDING PROTEIN PINTA"/>
    <property type="match status" value="1"/>
</dbReference>
<dbReference type="PROSITE" id="PS50191">
    <property type="entry name" value="CRAL_TRIO"/>
    <property type="match status" value="1"/>
</dbReference>
<dbReference type="GO" id="GO:1902936">
    <property type="term" value="F:phosphatidylinositol bisphosphate binding"/>
    <property type="evidence" value="ECO:0007669"/>
    <property type="project" value="TreeGrafter"/>
</dbReference>
<name>A0AAW1MKL6_POPJA</name>
<organism evidence="2 3">
    <name type="scientific">Popillia japonica</name>
    <name type="common">Japanese beetle</name>
    <dbReference type="NCBI Taxonomy" id="7064"/>
    <lineage>
        <taxon>Eukaryota</taxon>
        <taxon>Metazoa</taxon>
        <taxon>Ecdysozoa</taxon>
        <taxon>Arthropoda</taxon>
        <taxon>Hexapoda</taxon>
        <taxon>Insecta</taxon>
        <taxon>Pterygota</taxon>
        <taxon>Neoptera</taxon>
        <taxon>Endopterygota</taxon>
        <taxon>Coleoptera</taxon>
        <taxon>Polyphaga</taxon>
        <taxon>Scarabaeiformia</taxon>
        <taxon>Scarabaeidae</taxon>
        <taxon>Rutelinae</taxon>
        <taxon>Popillia</taxon>
    </lineage>
</organism>
<dbReference type="InterPro" id="IPR036865">
    <property type="entry name" value="CRAL-TRIO_dom_sf"/>
</dbReference>
<reference evidence="2 3" key="1">
    <citation type="journal article" date="2024" name="BMC Genomics">
        <title>De novo assembly and annotation of Popillia japonica's genome with initial clues to its potential as an invasive pest.</title>
        <authorList>
            <person name="Cucini C."/>
            <person name="Boschi S."/>
            <person name="Funari R."/>
            <person name="Cardaioli E."/>
            <person name="Iannotti N."/>
            <person name="Marturano G."/>
            <person name="Paoli F."/>
            <person name="Bruttini M."/>
            <person name="Carapelli A."/>
            <person name="Frati F."/>
            <person name="Nardi F."/>
        </authorList>
    </citation>
    <scope>NUCLEOTIDE SEQUENCE [LARGE SCALE GENOMIC DNA]</scope>
    <source>
        <strain evidence="2">DMR45628</strain>
    </source>
</reference>